<evidence type="ECO:0000313" key="1">
    <source>
        <dbReference type="EMBL" id="QFZ26942.1"/>
    </source>
</evidence>
<proteinExistence type="predicted"/>
<dbReference type="EMBL" id="CP038485">
    <property type="protein sequence ID" value="QFZ26942.1"/>
    <property type="molecule type" value="Genomic_DNA"/>
</dbReference>
<gene>
    <name evidence="1" type="ORF">EJF14_20863</name>
</gene>
<accession>A0ACD0WHD1</accession>
<reference evidence="2" key="1">
    <citation type="journal article" date="2019" name="MBio">
        <title>Comparative genomics for the elucidation of multidrug resistance (MDR) in Candida lusitaniae.</title>
        <authorList>
            <person name="Kannan A."/>
            <person name="Asner S.A."/>
            <person name="Trachsel E."/>
            <person name="Kelly S."/>
            <person name="Parker J."/>
            <person name="Sanglard D."/>
        </authorList>
    </citation>
    <scope>NUCLEOTIDE SEQUENCE [LARGE SCALE GENOMIC DNA]</scope>
    <source>
        <strain evidence="2">P1</strain>
    </source>
</reference>
<organism evidence="1 2">
    <name type="scientific">Clavispora lusitaniae</name>
    <name type="common">Candida lusitaniae</name>
    <dbReference type="NCBI Taxonomy" id="36911"/>
    <lineage>
        <taxon>Eukaryota</taxon>
        <taxon>Fungi</taxon>
        <taxon>Dikarya</taxon>
        <taxon>Ascomycota</taxon>
        <taxon>Saccharomycotina</taxon>
        <taxon>Pichiomycetes</taxon>
        <taxon>Metschnikowiaceae</taxon>
        <taxon>Clavispora</taxon>
    </lineage>
</organism>
<protein>
    <submittedName>
        <fullName evidence="1">Vacuolar protein sorting-associated protein</fullName>
    </submittedName>
</protein>
<sequence length="696" mass="79461">MTQEDLGARLNASTLENLYTNLSRVTTSENLLVLARPLSKLVNYLTPFSNLKKRGKFDKTTWLETLAESQDVVGLAENYATIIFIIDDSVADLRLFAQVWSHLKARKSRVCLIVKDMTRSFYYELSTSVFGMKSDMSFSKISDADINNSVHRLSPNCRLMRWETYPVCIQDFVFSLDMELGGLQSYFANPIEQISKLSDAVVDLMKQTASHRDMMKLKNAFAKGDHASLLLNIIQDEKIPEYIGEDLSANEQEFYLHKLRGNVDLVVLERNLDYFPLLLSHSNYMGLLDDLFGTEDEFNEILANKEKVQDELYDNLKHLNFASIGVKLNKLARYIQSEYENSDKLKDLQEIKQLVSNLGNLTTKQEMVKKHTGLSEAILEKMKENKAGDEKYNLREQWLELQNEIFDLDYKQQIAKLRRFLSQYGPFPVVASFAVLVSLVNDGIKQKDLDSLETEVHLNFGLECLLMFQKLLACKLIKVNVRSNDFFGTFTFGKTEIETTTTSTAQGAGARREAAEVRTYDEISLLGVTAAQDVYKSTYTLINKFWNLHPVDEEPQGVVEDASDYRSPSFTLPSGTVPLMGRIVESLYFRDFLKYRPVTSISKRPNWENLNLDTMFRGHTIDRNICDESDMRKNGIATDARQQYVIVVVLGGITRSEISVLHHLQSRLGNRKLLVVTSGLVNNRKLFSVVDQMSFT</sequence>
<dbReference type="Proteomes" id="UP000326582">
    <property type="component" value="Chromosome 2"/>
</dbReference>
<keyword evidence="2" id="KW-1185">Reference proteome</keyword>
<name>A0ACD0WHD1_CLALS</name>
<evidence type="ECO:0000313" key="2">
    <source>
        <dbReference type="Proteomes" id="UP000326582"/>
    </source>
</evidence>